<reference evidence="2" key="2">
    <citation type="submission" date="2021-04" db="EMBL/GenBank/DDBJ databases">
        <authorList>
            <person name="Zhang T."/>
            <person name="Zhang Y."/>
            <person name="Lu D."/>
            <person name="Zuo D."/>
            <person name="Du Z."/>
        </authorList>
    </citation>
    <scope>NUCLEOTIDE SEQUENCE</scope>
    <source>
        <strain evidence="2">JR1</strain>
    </source>
</reference>
<evidence type="ECO:0000313" key="3">
    <source>
        <dbReference type="Proteomes" id="UP000679220"/>
    </source>
</evidence>
<evidence type="ECO:0000313" key="2">
    <source>
        <dbReference type="EMBL" id="MBR8537807.1"/>
    </source>
</evidence>
<protein>
    <submittedName>
        <fullName evidence="2">PD40 domain-containing protein</fullName>
    </submittedName>
</protein>
<name>A0A941J1F9_9BACT</name>
<dbReference type="RefSeq" id="WP_212192829.1">
    <property type="nucleotide sequence ID" value="NZ_JAGTAR010000040.1"/>
</dbReference>
<organism evidence="2 3">
    <name type="scientific">Carboxylicivirga sediminis</name>
    <dbReference type="NCBI Taxonomy" id="2006564"/>
    <lineage>
        <taxon>Bacteria</taxon>
        <taxon>Pseudomonadati</taxon>
        <taxon>Bacteroidota</taxon>
        <taxon>Bacteroidia</taxon>
        <taxon>Marinilabiliales</taxon>
        <taxon>Marinilabiliaceae</taxon>
        <taxon>Carboxylicivirga</taxon>
    </lineage>
</organism>
<proteinExistence type="predicted"/>
<dbReference type="Pfam" id="PF07676">
    <property type="entry name" value="PD40"/>
    <property type="match status" value="2"/>
</dbReference>
<sequence length="329" mass="36756">MHSHIKLLLLLCLALISCQQQSDTVNQTIVDINSAPDTLSLLGEGIISTSLYERDIAISPQGDEIIYTLGDYKQTRRGLVILTKKSEQWSEPALMSISGEYMDIEPFYSHDGQRLFFASNRPIFNDTTRKDYNIWYSDRLNNGWSAPVAIDSLINTRADEFYPSLSRNGNLYFTATRPNGIGREDIFMSELIDGHYQTPKPLPAEVNSALYEFNAFISPNEDYLLFGSFGRSDGLGGGDIYISEKDSLGHWTQARNLGSPINSDKLDFCPFVDTASRNFYFTSERSGNQKSPIKSIAELKSSANSPLNGFGNIYKISFEALGIKTAINN</sequence>
<dbReference type="Gene3D" id="2.120.10.30">
    <property type="entry name" value="TolB, C-terminal domain"/>
    <property type="match status" value="1"/>
</dbReference>
<keyword evidence="1" id="KW-0732">Signal</keyword>
<feature type="chain" id="PRO_5037254813" evidence="1">
    <location>
        <begin position="23"/>
        <end position="329"/>
    </location>
</feature>
<reference evidence="2" key="1">
    <citation type="journal article" date="2018" name="Int. J. Syst. Evol. Microbiol.">
        <title>Carboxylicivirga sediminis sp. nov., isolated from coastal sediment.</title>
        <authorList>
            <person name="Wang F.Q."/>
            <person name="Ren L.H."/>
            <person name="Zou R.J."/>
            <person name="Sun Y.Z."/>
            <person name="Liu X.J."/>
            <person name="Jiang F."/>
            <person name="Liu L.J."/>
        </authorList>
    </citation>
    <scope>NUCLEOTIDE SEQUENCE</scope>
    <source>
        <strain evidence="2">JR1</strain>
    </source>
</reference>
<gene>
    <name evidence="2" type="ORF">KDU71_19705</name>
</gene>
<dbReference type="EMBL" id="JAGTAR010000040">
    <property type="protein sequence ID" value="MBR8537807.1"/>
    <property type="molecule type" value="Genomic_DNA"/>
</dbReference>
<accession>A0A941J1F9</accession>
<dbReference type="InterPro" id="IPR011659">
    <property type="entry name" value="WD40"/>
</dbReference>
<feature type="signal peptide" evidence="1">
    <location>
        <begin position="1"/>
        <end position="22"/>
    </location>
</feature>
<dbReference type="SUPFAM" id="SSF82171">
    <property type="entry name" value="DPP6 N-terminal domain-like"/>
    <property type="match status" value="1"/>
</dbReference>
<dbReference type="InterPro" id="IPR011042">
    <property type="entry name" value="6-blade_b-propeller_TolB-like"/>
</dbReference>
<comment type="caution">
    <text evidence="2">The sequence shown here is derived from an EMBL/GenBank/DDBJ whole genome shotgun (WGS) entry which is preliminary data.</text>
</comment>
<evidence type="ECO:0000256" key="1">
    <source>
        <dbReference type="SAM" id="SignalP"/>
    </source>
</evidence>
<dbReference type="AlphaFoldDB" id="A0A941J1F9"/>
<dbReference type="Proteomes" id="UP000679220">
    <property type="component" value="Unassembled WGS sequence"/>
</dbReference>
<keyword evidence="3" id="KW-1185">Reference proteome</keyword>
<dbReference type="PROSITE" id="PS51257">
    <property type="entry name" value="PROKAR_LIPOPROTEIN"/>
    <property type="match status" value="1"/>
</dbReference>